<feature type="signal peptide" evidence="1">
    <location>
        <begin position="1"/>
        <end position="32"/>
    </location>
</feature>
<evidence type="ECO:0000313" key="3">
    <source>
        <dbReference type="EnsemblMetazoa" id="ASIC021762-PA"/>
    </source>
</evidence>
<accession>A0A084WTI8</accession>
<dbReference type="AlphaFoldDB" id="A0A084WTI8"/>
<evidence type="ECO:0000313" key="4">
    <source>
        <dbReference type="Proteomes" id="UP000030765"/>
    </source>
</evidence>
<reference evidence="2 4" key="1">
    <citation type="journal article" date="2014" name="BMC Genomics">
        <title>Genome sequence of Anopheles sinensis provides insight into genetics basis of mosquito competence for malaria parasites.</title>
        <authorList>
            <person name="Zhou D."/>
            <person name="Zhang D."/>
            <person name="Ding G."/>
            <person name="Shi L."/>
            <person name="Hou Q."/>
            <person name="Ye Y."/>
            <person name="Xu Y."/>
            <person name="Zhou H."/>
            <person name="Xiong C."/>
            <person name="Li S."/>
            <person name="Yu J."/>
            <person name="Hong S."/>
            <person name="Yu X."/>
            <person name="Zou P."/>
            <person name="Chen C."/>
            <person name="Chang X."/>
            <person name="Wang W."/>
            <person name="Lv Y."/>
            <person name="Sun Y."/>
            <person name="Ma L."/>
            <person name="Shen B."/>
            <person name="Zhu C."/>
        </authorList>
    </citation>
    <scope>NUCLEOTIDE SEQUENCE [LARGE SCALE GENOMIC DNA]</scope>
</reference>
<proteinExistence type="predicted"/>
<reference evidence="3" key="2">
    <citation type="submission" date="2020-05" db="UniProtKB">
        <authorList>
            <consortium name="EnsemblMetazoa"/>
        </authorList>
    </citation>
    <scope>IDENTIFICATION</scope>
</reference>
<dbReference type="EMBL" id="ATLV01026894">
    <property type="status" value="NOT_ANNOTATED_CDS"/>
    <property type="molecule type" value="Genomic_DNA"/>
</dbReference>
<sequence length="63" mass="6739">MADSFQKRQLERPAALLVLVALLSVTVSPSFGNKSTTSVHSSGNFSNLSDRVMHASIVTTGYL</sequence>
<evidence type="ECO:0000313" key="2">
    <source>
        <dbReference type="EMBL" id="KFB53532.1"/>
    </source>
</evidence>
<dbReference type="VEuPathDB" id="VectorBase:ASIC021762"/>
<name>A0A084WTI8_ANOSI</name>
<dbReference type="Proteomes" id="UP000030765">
    <property type="component" value="Unassembled WGS sequence"/>
</dbReference>
<keyword evidence="4" id="KW-1185">Reference proteome</keyword>
<dbReference type="EMBL" id="KE525420">
    <property type="protein sequence ID" value="KFB53532.1"/>
    <property type="molecule type" value="Genomic_DNA"/>
</dbReference>
<feature type="chain" id="PRO_5010760060" evidence="1">
    <location>
        <begin position="33"/>
        <end position="63"/>
    </location>
</feature>
<keyword evidence="1" id="KW-0732">Signal</keyword>
<organism evidence="2">
    <name type="scientific">Anopheles sinensis</name>
    <name type="common">Mosquito</name>
    <dbReference type="NCBI Taxonomy" id="74873"/>
    <lineage>
        <taxon>Eukaryota</taxon>
        <taxon>Metazoa</taxon>
        <taxon>Ecdysozoa</taxon>
        <taxon>Arthropoda</taxon>
        <taxon>Hexapoda</taxon>
        <taxon>Insecta</taxon>
        <taxon>Pterygota</taxon>
        <taxon>Neoptera</taxon>
        <taxon>Endopterygota</taxon>
        <taxon>Diptera</taxon>
        <taxon>Nematocera</taxon>
        <taxon>Culicoidea</taxon>
        <taxon>Culicidae</taxon>
        <taxon>Anophelinae</taxon>
        <taxon>Anopheles</taxon>
    </lineage>
</organism>
<protein>
    <submittedName>
        <fullName evidence="2 3">Orf1ab polyprotein (Pp1ab)</fullName>
    </submittedName>
</protein>
<dbReference type="EnsemblMetazoa" id="ASIC021762-RA">
    <property type="protein sequence ID" value="ASIC021762-PA"/>
    <property type="gene ID" value="ASIC021762"/>
</dbReference>
<gene>
    <name evidence="2" type="ORF">ZHAS_00021762</name>
</gene>
<evidence type="ECO:0000256" key="1">
    <source>
        <dbReference type="SAM" id="SignalP"/>
    </source>
</evidence>